<gene>
    <name evidence="1" type="ORF">PoB_006805700</name>
</gene>
<dbReference type="Proteomes" id="UP000735302">
    <property type="component" value="Unassembled WGS sequence"/>
</dbReference>
<evidence type="ECO:0000313" key="2">
    <source>
        <dbReference type="Proteomes" id="UP000735302"/>
    </source>
</evidence>
<accession>A0AAV4DBB8</accession>
<name>A0AAV4DBB8_9GAST</name>
<comment type="caution">
    <text evidence="1">The sequence shown here is derived from an EMBL/GenBank/DDBJ whole genome shotgun (WGS) entry which is preliminary data.</text>
</comment>
<reference evidence="1 2" key="1">
    <citation type="journal article" date="2021" name="Elife">
        <title>Chloroplast acquisition without the gene transfer in kleptoplastic sea slugs, Plakobranchus ocellatus.</title>
        <authorList>
            <person name="Maeda T."/>
            <person name="Takahashi S."/>
            <person name="Yoshida T."/>
            <person name="Shimamura S."/>
            <person name="Takaki Y."/>
            <person name="Nagai Y."/>
            <person name="Toyoda A."/>
            <person name="Suzuki Y."/>
            <person name="Arimoto A."/>
            <person name="Ishii H."/>
            <person name="Satoh N."/>
            <person name="Nishiyama T."/>
            <person name="Hasebe M."/>
            <person name="Maruyama T."/>
            <person name="Minagawa J."/>
            <person name="Obokata J."/>
            <person name="Shigenobu S."/>
        </authorList>
    </citation>
    <scope>NUCLEOTIDE SEQUENCE [LARGE SCALE GENOMIC DNA]</scope>
</reference>
<organism evidence="1 2">
    <name type="scientific">Plakobranchus ocellatus</name>
    <dbReference type="NCBI Taxonomy" id="259542"/>
    <lineage>
        <taxon>Eukaryota</taxon>
        <taxon>Metazoa</taxon>
        <taxon>Spiralia</taxon>
        <taxon>Lophotrochozoa</taxon>
        <taxon>Mollusca</taxon>
        <taxon>Gastropoda</taxon>
        <taxon>Heterobranchia</taxon>
        <taxon>Euthyneura</taxon>
        <taxon>Panpulmonata</taxon>
        <taxon>Sacoglossa</taxon>
        <taxon>Placobranchoidea</taxon>
        <taxon>Plakobranchidae</taxon>
        <taxon>Plakobranchus</taxon>
    </lineage>
</organism>
<dbReference type="EMBL" id="BLXT01007705">
    <property type="protein sequence ID" value="GFO41552.1"/>
    <property type="molecule type" value="Genomic_DNA"/>
</dbReference>
<protein>
    <recommendedName>
        <fullName evidence="3">FLYWCH-type domain-containing protein</fullName>
    </recommendedName>
</protein>
<evidence type="ECO:0008006" key="3">
    <source>
        <dbReference type="Google" id="ProtNLM"/>
    </source>
</evidence>
<sequence>MWKCLEKKCLSTCSTNIEMTSLLRTPGEHNHPATDTSVISRDGIRASCKWTAKEEINDKAYKIACTKTNKTGIFGIGERLQESRSETGMWLKTIFALPPLLADEIEDAFMNSLMSHSPKDLYALKVADYVLKHYIEGFSEFPLQIWAATDENDEGQTTK</sequence>
<keyword evidence="2" id="KW-1185">Reference proteome</keyword>
<dbReference type="AlphaFoldDB" id="A0AAV4DBB8"/>
<evidence type="ECO:0000313" key="1">
    <source>
        <dbReference type="EMBL" id="GFO41552.1"/>
    </source>
</evidence>
<proteinExistence type="predicted"/>